<proteinExistence type="predicted"/>
<dbReference type="Proteomes" id="UP000541444">
    <property type="component" value="Unassembled WGS sequence"/>
</dbReference>
<dbReference type="EMBL" id="JACGCM010001301">
    <property type="protein sequence ID" value="KAF6156749.1"/>
    <property type="molecule type" value="Genomic_DNA"/>
</dbReference>
<name>A0A7J7MP83_9MAGN</name>
<dbReference type="Gene3D" id="1.20.1280.50">
    <property type="match status" value="1"/>
</dbReference>
<dbReference type="InterPro" id="IPR050942">
    <property type="entry name" value="F-box_BR-signaling"/>
</dbReference>
<comment type="caution">
    <text evidence="2">The sequence shown here is derived from an EMBL/GenBank/DDBJ whole genome shotgun (WGS) entry which is preliminary data.</text>
</comment>
<dbReference type="InterPro" id="IPR005174">
    <property type="entry name" value="KIB1-4_b-propeller"/>
</dbReference>
<dbReference type="SUPFAM" id="SSF81383">
    <property type="entry name" value="F-box domain"/>
    <property type="match status" value="1"/>
</dbReference>
<evidence type="ECO:0000313" key="3">
    <source>
        <dbReference type="Proteomes" id="UP000541444"/>
    </source>
</evidence>
<dbReference type="OrthoDB" id="1519185at2759"/>
<dbReference type="PANTHER" id="PTHR44259">
    <property type="entry name" value="OS07G0183000 PROTEIN-RELATED"/>
    <property type="match status" value="1"/>
</dbReference>
<dbReference type="InterPro" id="IPR036047">
    <property type="entry name" value="F-box-like_dom_sf"/>
</dbReference>
<evidence type="ECO:0000259" key="1">
    <source>
        <dbReference type="Pfam" id="PF03478"/>
    </source>
</evidence>
<gene>
    <name evidence="2" type="ORF">GIB67_033218</name>
</gene>
<accession>A0A7J7MP83</accession>
<protein>
    <recommendedName>
        <fullName evidence="1">KIB1-4 beta-propeller domain-containing protein</fullName>
    </recommendedName>
</protein>
<organism evidence="2 3">
    <name type="scientific">Kingdonia uniflora</name>
    <dbReference type="NCBI Taxonomy" id="39325"/>
    <lineage>
        <taxon>Eukaryota</taxon>
        <taxon>Viridiplantae</taxon>
        <taxon>Streptophyta</taxon>
        <taxon>Embryophyta</taxon>
        <taxon>Tracheophyta</taxon>
        <taxon>Spermatophyta</taxon>
        <taxon>Magnoliopsida</taxon>
        <taxon>Ranunculales</taxon>
        <taxon>Circaeasteraceae</taxon>
        <taxon>Kingdonia</taxon>
    </lineage>
</organism>
<dbReference type="PANTHER" id="PTHR44259:SF114">
    <property type="entry name" value="OS06G0707300 PROTEIN"/>
    <property type="match status" value="1"/>
</dbReference>
<dbReference type="Pfam" id="PF03478">
    <property type="entry name" value="Beta-prop_KIB1-4"/>
    <property type="match status" value="1"/>
</dbReference>
<reference evidence="2 3" key="1">
    <citation type="journal article" date="2020" name="IScience">
        <title>Genome Sequencing of the Endangered Kingdonia uniflora (Circaeasteraceae, Ranunculales) Reveals Potential Mechanisms of Evolutionary Specialization.</title>
        <authorList>
            <person name="Sun Y."/>
            <person name="Deng T."/>
            <person name="Zhang A."/>
            <person name="Moore M.J."/>
            <person name="Landis J.B."/>
            <person name="Lin N."/>
            <person name="Zhang H."/>
            <person name="Zhang X."/>
            <person name="Huang J."/>
            <person name="Zhang X."/>
            <person name="Sun H."/>
            <person name="Wang H."/>
        </authorList>
    </citation>
    <scope>NUCLEOTIDE SEQUENCE [LARGE SCALE GENOMIC DNA]</scope>
    <source>
        <strain evidence="2">TB1705</strain>
        <tissue evidence="2">Leaf</tissue>
    </source>
</reference>
<dbReference type="AlphaFoldDB" id="A0A7J7MP83"/>
<feature type="domain" description="KIB1-4 beta-propeller" evidence="1">
    <location>
        <begin position="102"/>
        <end position="356"/>
    </location>
</feature>
<evidence type="ECO:0000313" key="2">
    <source>
        <dbReference type="EMBL" id="KAF6156749.1"/>
    </source>
</evidence>
<sequence length="392" mass="44345">MNSFSLSSFLANLLNGSMSCDWSQLPDNLLAVISNKFASMDDFVRFGAVCVSWRSVTVENRIQLFPPQVPFLMFPNMHDNTRRYFHYLCNGEVYNPVMDVPSEKFCASSTHGWLVTVGVDPDFKVELMNPFFSAENKIELPPLTSFDQHETVEELFPDGYMKKTVLSACPTRTSDYVVMTIYGAQNKLAFTKPGDKQWTTVAHEHKCFNDLIYYKGEFYAVDGEGTVIACNIKNHSQPKVRKVASPPPDGPYRKNYIVESLGELFQIRRVLEFDFDGCCSTYNTIAFKVFKLDQYDAIKWVEMKTMGGQTLFLGDNASISLSSSDFPQCKPNSIYFTDDARNLYGLMGPHDIGVFSLEDGCGQIVEPNPLIDFKGLMPPPIWVEPTLEHGRK</sequence>
<keyword evidence="3" id="KW-1185">Reference proteome</keyword>